<reference evidence="1" key="1">
    <citation type="journal article" date="2020" name="Nature">
        <title>Giant virus diversity and host interactions through global metagenomics.</title>
        <authorList>
            <person name="Schulz F."/>
            <person name="Roux S."/>
            <person name="Paez-Espino D."/>
            <person name="Jungbluth S."/>
            <person name="Walsh D.A."/>
            <person name="Denef V.J."/>
            <person name="McMahon K.D."/>
            <person name="Konstantinidis K.T."/>
            <person name="Eloe-Fadrosh E.A."/>
            <person name="Kyrpides N.C."/>
            <person name="Woyke T."/>
        </authorList>
    </citation>
    <scope>NUCLEOTIDE SEQUENCE</scope>
    <source>
        <strain evidence="1">GVMAG-M-3300023179-86</strain>
    </source>
</reference>
<protein>
    <submittedName>
        <fullName evidence="1">Uncharacterized protein</fullName>
    </submittedName>
</protein>
<proteinExistence type="predicted"/>
<accession>A0A6C0HA16</accession>
<organism evidence="1">
    <name type="scientific">viral metagenome</name>
    <dbReference type="NCBI Taxonomy" id="1070528"/>
    <lineage>
        <taxon>unclassified sequences</taxon>
        <taxon>metagenomes</taxon>
        <taxon>organismal metagenomes</taxon>
    </lineage>
</organism>
<evidence type="ECO:0000313" key="1">
    <source>
        <dbReference type="EMBL" id="QHT77304.1"/>
    </source>
</evidence>
<name>A0A6C0HA16_9ZZZZ</name>
<sequence length="189" mass="21967">MNATIDATKKSITLTPLVLCYMKNMIDIPGKTDLLMKSFTKILELLEYDKMTSQKVLLAFKMLDDEKWVTHDAEVMGILGGILVFLYKECPSKRITGIISDALEDVEEYKSIGMFTEKTYMKHCRYLINFAVIHQELQKLDISNVKPISSWVNDGKKTMLHLKFPIYYDDIYYDDPQYWNIKGVEELVV</sequence>
<dbReference type="AlphaFoldDB" id="A0A6C0HA16"/>
<dbReference type="EMBL" id="MN739917">
    <property type="protein sequence ID" value="QHT77304.1"/>
    <property type="molecule type" value="Genomic_DNA"/>
</dbReference>